<dbReference type="PROSITE" id="PS51257">
    <property type="entry name" value="PROKAR_LIPOPROTEIN"/>
    <property type="match status" value="1"/>
</dbReference>
<dbReference type="PANTHER" id="PTHR43649:SF13">
    <property type="entry name" value="CARBOHYDRATE ABC TRANSPORTER SUBSTRATE-BINDING PROTEIN"/>
    <property type="match status" value="1"/>
</dbReference>
<dbReference type="InterPro" id="IPR006059">
    <property type="entry name" value="SBP"/>
</dbReference>
<sequence>MTDRREVLRRGLRLAAGVALLAGCSPDRAGKRTDRIRLWVAPNEAEEGFWKIAVARWNALGRGLPVEFTTIPTAGSSEDTVLSALVAGTEPDLSTNIFSGFAVQLAALGQVEDLAAMPGYTELIARRDMAEITPGWTQDGKVCALPIYSSPTLIWWRADLLEASGLSEPPRTYDEVYGFCERYGQARSRFGMQVVSGRSWADRWFDFISFYYAASGGQPYLRDAHALYDNEAGLEAASFMDRMFRKGWTALDFDAEEPLVSGLAAGGVRGPWDVERFAKIYPETLERIQVGPMVARGPTGPGPVATFSDSKGVVIFKTSRVRREAFDFLAWVLGEEELNLLWLRRTGLSPARGDLLQNPRFAEYYRTNAIGRVYAEHVASARPPALSEYTIDIQKIMTTRLVEPLMTGQLKPAEALAQAAARTDQMLKVQM</sequence>
<protein>
    <submittedName>
        <fullName evidence="3">ABC transporter substrate-binding protein</fullName>
    </submittedName>
</protein>
<dbReference type="InterPro" id="IPR050490">
    <property type="entry name" value="Bact_solute-bd_prot1"/>
</dbReference>
<evidence type="ECO:0000256" key="2">
    <source>
        <dbReference type="ARBA" id="ARBA00008520"/>
    </source>
</evidence>
<proteinExistence type="inferred from homology"/>
<name>A0ABU3N9A4_9SPHN</name>
<evidence type="ECO:0000256" key="1">
    <source>
        <dbReference type="ARBA" id="ARBA00004418"/>
    </source>
</evidence>
<dbReference type="InterPro" id="IPR006311">
    <property type="entry name" value="TAT_signal"/>
</dbReference>
<dbReference type="SUPFAM" id="SSF53850">
    <property type="entry name" value="Periplasmic binding protein-like II"/>
    <property type="match status" value="1"/>
</dbReference>
<dbReference type="Gene3D" id="3.40.190.10">
    <property type="entry name" value="Periplasmic binding protein-like II"/>
    <property type="match status" value="2"/>
</dbReference>
<reference evidence="3" key="1">
    <citation type="submission" date="2022-04" db="EMBL/GenBank/DDBJ databases">
        <title>Tomato heritable bacteria conferring resistance against bacterial wilt.</title>
        <authorList>
            <person name="Yin J."/>
        </authorList>
    </citation>
    <scope>NUCLEOTIDE SEQUENCE</scope>
    <source>
        <strain evidence="3">Cra20</strain>
    </source>
</reference>
<organism evidence="3">
    <name type="scientific">Sphingomonas psychrotolerans</name>
    <dbReference type="NCBI Taxonomy" id="1327635"/>
    <lineage>
        <taxon>Bacteria</taxon>
        <taxon>Pseudomonadati</taxon>
        <taxon>Pseudomonadota</taxon>
        <taxon>Alphaproteobacteria</taxon>
        <taxon>Sphingomonadales</taxon>
        <taxon>Sphingomonadaceae</taxon>
        <taxon>Sphingomonas</taxon>
    </lineage>
</organism>
<comment type="caution">
    <text evidence="3">The sequence shown here is derived from an EMBL/GenBank/DDBJ whole genome shotgun (WGS) entry which is preliminary data.</text>
</comment>
<dbReference type="PANTHER" id="PTHR43649">
    <property type="entry name" value="ARABINOSE-BINDING PROTEIN-RELATED"/>
    <property type="match status" value="1"/>
</dbReference>
<dbReference type="Pfam" id="PF01547">
    <property type="entry name" value="SBP_bac_1"/>
    <property type="match status" value="1"/>
</dbReference>
<comment type="subcellular location">
    <subcellularLocation>
        <location evidence="1">Periplasm</location>
    </subcellularLocation>
</comment>
<gene>
    <name evidence="3" type="ORF">MZO42_19600</name>
</gene>
<comment type="similarity">
    <text evidence="2">Belongs to the bacterial solute-binding protein 1 family.</text>
</comment>
<evidence type="ECO:0000313" key="3">
    <source>
        <dbReference type="EMBL" id="MDT8760911.1"/>
    </source>
</evidence>
<dbReference type="EMBL" id="JALMLT010000006">
    <property type="protein sequence ID" value="MDT8760911.1"/>
    <property type="molecule type" value="Genomic_DNA"/>
</dbReference>
<accession>A0ABU3N9A4</accession>
<dbReference type="PROSITE" id="PS51318">
    <property type="entry name" value="TAT"/>
    <property type="match status" value="1"/>
</dbReference>